<dbReference type="EMBL" id="AXCZ01000105">
    <property type="protein sequence ID" value="KGM11904.1"/>
    <property type="molecule type" value="Genomic_DNA"/>
</dbReference>
<dbReference type="Gene3D" id="2.40.37.10">
    <property type="entry name" value="Lyase, Ornithine Decarboxylase, Chain A, domain 1"/>
    <property type="match status" value="1"/>
</dbReference>
<dbReference type="Pfam" id="PF02784">
    <property type="entry name" value="Orn_Arg_deC_N"/>
    <property type="match status" value="1"/>
</dbReference>
<dbReference type="InterPro" id="IPR029066">
    <property type="entry name" value="PLP-binding_barrel"/>
</dbReference>
<dbReference type="PANTHER" id="PTHR43727">
    <property type="entry name" value="DIAMINOPIMELATE DECARBOXYLASE"/>
    <property type="match status" value="1"/>
</dbReference>
<dbReference type="Gene3D" id="3.20.20.10">
    <property type="entry name" value="Alanine racemase"/>
    <property type="match status" value="1"/>
</dbReference>
<dbReference type="InterPro" id="IPR022644">
    <property type="entry name" value="De-COase2_N"/>
</dbReference>
<dbReference type="OrthoDB" id="3275594at2"/>
<dbReference type="PANTHER" id="PTHR43727:SF2">
    <property type="entry name" value="GROUP IV DECARBOXYLASE"/>
    <property type="match status" value="1"/>
</dbReference>
<dbReference type="InterPro" id="IPR009006">
    <property type="entry name" value="Ala_racemase/Decarboxylase_C"/>
</dbReference>
<comment type="cofactor">
    <cofactor evidence="1 3">
        <name>pyridoxal 5'-phosphate</name>
        <dbReference type="ChEBI" id="CHEBI:597326"/>
    </cofactor>
</comment>
<dbReference type="InterPro" id="IPR000183">
    <property type="entry name" value="Orn/DAP/Arg_de-COase"/>
</dbReference>
<organism evidence="5 6">
    <name type="scientific">Cellulomonas bogoriensis 69B4 = DSM 16987</name>
    <dbReference type="NCBI Taxonomy" id="1386082"/>
    <lineage>
        <taxon>Bacteria</taxon>
        <taxon>Bacillati</taxon>
        <taxon>Actinomycetota</taxon>
        <taxon>Actinomycetes</taxon>
        <taxon>Micrococcales</taxon>
        <taxon>Cellulomonadaceae</taxon>
        <taxon>Cellulomonas</taxon>
    </lineage>
</organism>
<evidence type="ECO:0000313" key="6">
    <source>
        <dbReference type="Proteomes" id="UP000054314"/>
    </source>
</evidence>
<feature type="modified residue" description="N6-(pyridoxal phosphate)lysine" evidence="3">
    <location>
        <position position="79"/>
    </location>
</feature>
<accession>A0A0A0BXL1</accession>
<dbReference type="GO" id="GO:0008836">
    <property type="term" value="F:diaminopimelate decarboxylase activity"/>
    <property type="evidence" value="ECO:0007669"/>
    <property type="project" value="TreeGrafter"/>
</dbReference>
<keyword evidence="2 3" id="KW-0663">Pyridoxal phosphate</keyword>
<evidence type="ECO:0000256" key="3">
    <source>
        <dbReference type="PIRSR" id="PIRSR600183-50"/>
    </source>
</evidence>
<dbReference type="GO" id="GO:0009089">
    <property type="term" value="P:lysine biosynthetic process via diaminopimelate"/>
    <property type="evidence" value="ECO:0007669"/>
    <property type="project" value="TreeGrafter"/>
</dbReference>
<proteinExistence type="predicted"/>
<reference evidence="5 6" key="1">
    <citation type="submission" date="2013-08" db="EMBL/GenBank/DDBJ databases">
        <title>Genome sequencing of Cellulomonas bogoriensis 69B4.</title>
        <authorList>
            <person name="Chen F."/>
            <person name="Li Y."/>
            <person name="Wang G."/>
        </authorList>
    </citation>
    <scope>NUCLEOTIDE SEQUENCE [LARGE SCALE GENOMIC DNA]</scope>
    <source>
        <strain evidence="5 6">69B4</strain>
    </source>
</reference>
<evidence type="ECO:0000256" key="2">
    <source>
        <dbReference type="ARBA" id="ARBA00022898"/>
    </source>
</evidence>
<sequence length="502" mass="53560">MPTSSPVNGPGAVPLPLDPLLTDPLRDLLQERTLLHDLVRALGSPLNLVLPQAVATNVDRFRAVYRDHGLSGHVYYAHKANRSSALVRHLASTPARLDVASLGELQHGLGAGFTPDRLMVTGPKGPELLWLAARTGAVVNVDSVAEIAALAQLVRAHGLPAVPVLVRLTAFPTSGTTMLRRTSRFGIDHRDLATALDLLVEHRDVLHMRGVAYHLDTIGLDEKITALEGCVLALDEAVRRGLDARVVDVGGGFGVDYLAQPDQWEAWTSALTAAVLGRGPAMTWDGHGYGLRSENGVLRGALGLYPASRPLAGPRYLDALLSATAPTLGRPLATLLQEGLYDLWTEPGRAMVDQAGAVLATVLEVRDTPTGHCLVRLAANARDISTEDHGVLMDPVLVPAAGREPDGPAQDQGPVGAYLLGNLCLEADLLSRRAVRLPRRPAPGDLLAFANTAGYFMDFNADHALHQPVARTVALTRDHGAWDWSLDEQYWPAPPPTAGSPA</sequence>
<protein>
    <submittedName>
        <fullName evidence="5">Diaminopimelate decarboxylase</fullName>
    </submittedName>
</protein>
<dbReference type="AlphaFoldDB" id="A0A0A0BXL1"/>
<evidence type="ECO:0000256" key="1">
    <source>
        <dbReference type="ARBA" id="ARBA00001933"/>
    </source>
</evidence>
<feature type="active site" description="Proton donor" evidence="3">
    <location>
        <position position="424"/>
    </location>
</feature>
<evidence type="ECO:0000313" key="5">
    <source>
        <dbReference type="EMBL" id="KGM11904.1"/>
    </source>
</evidence>
<gene>
    <name evidence="5" type="ORF">N869_02410</name>
</gene>
<dbReference type="SUPFAM" id="SSF50621">
    <property type="entry name" value="Alanine racemase C-terminal domain-like"/>
    <property type="match status" value="1"/>
</dbReference>
<name>A0A0A0BXL1_9CELL</name>
<feature type="domain" description="Orn/DAP/Arg decarboxylase 2 N-terminal" evidence="4">
    <location>
        <begin position="69"/>
        <end position="274"/>
    </location>
</feature>
<dbReference type="PRINTS" id="PR01179">
    <property type="entry name" value="ODADCRBXLASE"/>
</dbReference>
<dbReference type="Proteomes" id="UP000054314">
    <property type="component" value="Unassembled WGS sequence"/>
</dbReference>
<evidence type="ECO:0000259" key="4">
    <source>
        <dbReference type="Pfam" id="PF02784"/>
    </source>
</evidence>
<comment type="caution">
    <text evidence="5">The sequence shown here is derived from an EMBL/GenBank/DDBJ whole genome shotgun (WGS) entry which is preliminary data.</text>
</comment>
<keyword evidence="6" id="KW-1185">Reference proteome</keyword>
<dbReference type="SUPFAM" id="SSF51419">
    <property type="entry name" value="PLP-binding barrel"/>
    <property type="match status" value="1"/>
</dbReference>